<proteinExistence type="predicted"/>
<feature type="transmembrane region" description="Helical" evidence="7">
    <location>
        <begin position="248"/>
        <end position="271"/>
    </location>
</feature>
<keyword evidence="5 7" id="KW-1133">Transmembrane helix</keyword>
<sequence>MSGTTGIAGTTDRRSLRKVIAGSFVGTSIEWYDFFLYGSAAALVFNQVFFPTFDPLTGTLLAFATYSVAFIARPLGGVIFGVLGDRYGRKSILITTLMLMGCATFLMGLLPGYETIGIAAPLILVFLRFCQGLGLGGEWGGAVALVAEHGEAAGGAHRRGFYASWPQVGVPAGNLLAVVALAVCSAVLSDEAFTSWGWRLPFLFSAVLILVSLWIRATVEESPLFTSSERETTRTPVRDIFRSHRKPLLVTIGIRIASDVSYYTFALFSITYVTQQLELPRSIVLNGVIVASIVQLFAIPYFGALSDRVGRRPVYLVGALGVGAWGFAFFPLVDTGSPLAAIVAVTVGLFFQAIMFGPMAAYIAELFPTAIRYTGTSMGYQLAGIVGGSVAPLIGVSLLAICGTGQAVAVYTAAAALVTVAALWWSHETRTAGLTDDATGARPVGS</sequence>
<evidence type="ECO:0000259" key="8">
    <source>
        <dbReference type="PROSITE" id="PS50850"/>
    </source>
</evidence>
<feature type="transmembrane region" description="Helical" evidence="7">
    <location>
        <begin position="168"/>
        <end position="188"/>
    </location>
</feature>
<keyword evidence="6 7" id="KW-0472">Membrane</keyword>
<dbReference type="SUPFAM" id="SSF103473">
    <property type="entry name" value="MFS general substrate transporter"/>
    <property type="match status" value="1"/>
</dbReference>
<feature type="transmembrane region" description="Helical" evidence="7">
    <location>
        <begin position="59"/>
        <end position="84"/>
    </location>
</feature>
<keyword evidence="4 7" id="KW-0812">Transmembrane</keyword>
<feature type="transmembrane region" description="Helical" evidence="7">
    <location>
        <begin position="116"/>
        <end position="135"/>
    </location>
</feature>
<name>A0ABV1KBE8_9PSEU</name>
<feature type="transmembrane region" description="Helical" evidence="7">
    <location>
        <begin position="283"/>
        <end position="302"/>
    </location>
</feature>
<dbReference type="EMBL" id="JBEDNQ010000005">
    <property type="protein sequence ID" value="MEQ3551801.1"/>
    <property type="molecule type" value="Genomic_DNA"/>
</dbReference>
<dbReference type="InterPro" id="IPR036259">
    <property type="entry name" value="MFS_trans_sf"/>
</dbReference>
<protein>
    <submittedName>
        <fullName evidence="9">MFS transporter</fullName>
    </submittedName>
</protein>
<dbReference type="Gene3D" id="1.20.1250.20">
    <property type="entry name" value="MFS general substrate transporter like domains"/>
    <property type="match status" value="1"/>
</dbReference>
<evidence type="ECO:0000256" key="6">
    <source>
        <dbReference type="ARBA" id="ARBA00023136"/>
    </source>
</evidence>
<evidence type="ECO:0000256" key="2">
    <source>
        <dbReference type="ARBA" id="ARBA00022448"/>
    </source>
</evidence>
<evidence type="ECO:0000256" key="4">
    <source>
        <dbReference type="ARBA" id="ARBA00022692"/>
    </source>
</evidence>
<comment type="subcellular location">
    <subcellularLocation>
        <location evidence="1">Cell membrane</location>
        <topology evidence="1">Multi-pass membrane protein</topology>
    </subcellularLocation>
</comment>
<reference evidence="9 10" key="1">
    <citation type="submission" date="2024-03" db="EMBL/GenBank/DDBJ databases">
        <title>Draft genome sequence of Pseudonocardia nematodicida JCM 31783.</title>
        <authorList>
            <person name="Butdee W."/>
            <person name="Duangmal K."/>
        </authorList>
    </citation>
    <scope>NUCLEOTIDE SEQUENCE [LARGE SCALE GENOMIC DNA]</scope>
    <source>
        <strain evidence="9 10">JCM 31783</strain>
    </source>
</reference>
<accession>A0ABV1KBE8</accession>
<feature type="transmembrane region" description="Helical" evidence="7">
    <location>
        <begin position="379"/>
        <end position="401"/>
    </location>
</feature>
<dbReference type="Proteomes" id="UP001494902">
    <property type="component" value="Unassembled WGS sequence"/>
</dbReference>
<dbReference type="InterPro" id="IPR020846">
    <property type="entry name" value="MFS_dom"/>
</dbReference>
<dbReference type="CDD" id="cd17369">
    <property type="entry name" value="MFS_ShiA_like"/>
    <property type="match status" value="1"/>
</dbReference>
<feature type="transmembrane region" description="Helical" evidence="7">
    <location>
        <begin position="200"/>
        <end position="219"/>
    </location>
</feature>
<evidence type="ECO:0000313" key="9">
    <source>
        <dbReference type="EMBL" id="MEQ3551801.1"/>
    </source>
</evidence>
<evidence type="ECO:0000256" key="1">
    <source>
        <dbReference type="ARBA" id="ARBA00004651"/>
    </source>
</evidence>
<dbReference type="Pfam" id="PF07690">
    <property type="entry name" value="MFS_1"/>
    <property type="match status" value="1"/>
</dbReference>
<gene>
    <name evidence="9" type="ORF">WIS52_15110</name>
</gene>
<keyword evidence="3" id="KW-1003">Cell membrane</keyword>
<dbReference type="InterPro" id="IPR011701">
    <property type="entry name" value="MFS"/>
</dbReference>
<feature type="transmembrane region" description="Helical" evidence="7">
    <location>
        <begin position="407"/>
        <end position="425"/>
    </location>
</feature>
<dbReference type="RefSeq" id="WP_349298869.1">
    <property type="nucleotide sequence ID" value="NZ_JBEDNQ010000005.1"/>
</dbReference>
<organism evidence="9 10">
    <name type="scientific">Pseudonocardia nematodicida</name>
    <dbReference type="NCBI Taxonomy" id="1206997"/>
    <lineage>
        <taxon>Bacteria</taxon>
        <taxon>Bacillati</taxon>
        <taxon>Actinomycetota</taxon>
        <taxon>Actinomycetes</taxon>
        <taxon>Pseudonocardiales</taxon>
        <taxon>Pseudonocardiaceae</taxon>
        <taxon>Pseudonocardia</taxon>
    </lineage>
</organism>
<keyword evidence="10" id="KW-1185">Reference proteome</keyword>
<keyword evidence="2" id="KW-0813">Transport</keyword>
<evidence type="ECO:0000313" key="10">
    <source>
        <dbReference type="Proteomes" id="UP001494902"/>
    </source>
</evidence>
<dbReference type="PROSITE" id="PS50850">
    <property type="entry name" value="MFS"/>
    <property type="match status" value="1"/>
</dbReference>
<feature type="transmembrane region" description="Helical" evidence="7">
    <location>
        <begin position="339"/>
        <end position="367"/>
    </location>
</feature>
<comment type="caution">
    <text evidence="9">The sequence shown here is derived from an EMBL/GenBank/DDBJ whole genome shotgun (WGS) entry which is preliminary data.</text>
</comment>
<feature type="transmembrane region" description="Helical" evidence="7">
    <location>
        <begin position="314"/>
        <end position="333"/>
    </location>
</feature>
<evidence type="ECO:0000256" key="5">
    <source>
        <dbReference type="ARBA" id="ARBA00022989"/>
    </source>
</evidence>
<evidence type="ECO:0000256" key="3">
    <source>
        <dbReference type="ARBA" id="ARBA00022475"/>
    </source>
</evidence>
<evidence type="ECO:0000256" key="7">
    <source>
        <dbReference type="SAM" id="Phobius"/>
    </source>
</evidence>
<feature type="domain" description="Major facilitator superfamily (MFS) profile" evidence="8">
    <location>
        <begin position="19"/>
        <end position="430"/>
    </location>
</feature>
<dbReference type="PANTHER" id="PTHR43045">
    <property type="entry name" value="SHIKIMATE TRANSPORTER"/>
    <property type="match status" value="1"/>
</dbReference>
<dbReference type="PANTHER" id="PTHR43045:SF1">
    <property type="entry name" value="SHIKIMATE TRANSPORTER"/>
    <property type="match status" value="1"/>
</dbReference>